<reference evidence="2 3" key="1">
    <citation type="journal article" date="2020" name="BMC Genomics">
        <title>Intraspecific diversification of the crop wild relative Brassica cretica Lam. using demographic model selection.</title>
        <authorList>
            <person name="Kioukis A."/>
            <person name="Michalopoulou V.A."/>
            <person name="Briers L."/>
            <person name="Pirintsos S."/>
            <person name="Studholme D.J."/>
            <person name="Pavlidis P."/>
            <person name="Sarris P.F."/>
        </authorList>
    </citation>
    <scope>NUCLEOTIDE SEQUENCE [LARGE SCALE GENOMIC DNA]</scope>
    <source>
        <strain evidence="3">cv. PFS-1207/04</strain>
    </source>
</reference>
<dbReference type="EMBL" id="QGKV02000299">
    <property type="protein sequence ID" value="KAF3593281.1"/>
    <property type="molecule type" value="Genomic_DNA"/>
</dbReference>
<feature type="region of interest" description="Disordered" evidence="1">
    <location>
        <begin position="62"/>
        <end position="95"/>
    </location>
</feature>
<evidence type="ECO:0000313" key="2">
    <source>
        <dbReference type="EMBL" id="KAF3593281.1"/>
    </source>
</evidence>
<sequence length="193" mass="21073">MIYPYPYGSGPDLHPKQGGISNSMLSDAVIPSHSANRPAQPSYPNPTTLVRNRPLLSENAALPGFSSNWPNTTEFRKSNGLSNNPSVRPTDGALSGSKTDQILTLFEYMVPLHPLLIRLSIQELPSTHGKSFQLLPALSSIIKFIQYVPTARPVSPQIILTSIFGTRSLQSPPGNASVRSVKAFRRKAITIKR</sequence>
<dbReference type="Proteomes" id="UP000266723">
    <property type="component" value="Unassembled WGS sequence"/>
</dbReference>
<feature type="compositionally biased region" description="Polar residues" evidence="1">
    <location>
        <begin position="65"/>
        <end position="87"/>
    </location>
</feature>
<evidence type="ECO:0000313" key="3">
    <source>
        <dbReference type="Proteomes" id="UP000266723"/>
    </source>
</evidence>
<organism evidence="2 3">
    <name type="scientific">Brassica cretica</name>
    <name type="common">Mustard</name>
    <dbReference type="NCBI Taxonomy" id="69181"/>
    <lineage>
        <taxon>Eukaryota</taxon>
        <taxon>Viridiplantae</taxon>
        <taxon>Streptophyta</taxon>
        <taxon>Embryophyta</taxon>
        <taxon>Tracheophyta</taxon>
        <taxon>Spermatophyta</taxon>
        <taxon>Magnoliopsida</taxon>
        <taxon>eudicotyledons</taxon>
        <taxon>Gunneridae</taxon>
        <taxon>Pentapetalae</taxon>
        <taxon>rosids</taxon>
        <taxon>malvids</taxon>
        <taxon>Brassicales</taxon>
        <taxon>Brassicaceae</taxon>
        <taxon>Brassiceae</taxon>
        <taxon>Brassica</taxon>
    </lineage>
</organism>
<feature type="region of interest" description="Disordered" evidence="1">
    <location>
        <begin position="1"/>
        <end position="24"/>
    </location>
</feature>
<proteinExistence type="predicted"/>
<protein>
    <submittedName>
        <fullName evidence="2">Uncharacterized protein</fullName>
    </submittedName>
</protein>
<comment type="caution">
    <text evidence="2">The sequence shown here is derived from an EMBL/GenBank/DDBJ whole genome shotgun (WGS) entry which is preliminary data.</text>
</comment>
<evidence type="ECO:0000256" key="1">
    <source>
        <dbReference type="SAM" id="MobiDB-lite"/>
    </source>
</evidence>
<name>A0ABQ7E8W4_BRACR</name>
<accession>A0ABQ7E8W4</accession>
<keyword evidence="3" id="KW-1185">Reference proteome</keyword>
<gene>
    <name evidence="2" type="ORF">DY000_02022213</name>
</gene>